<proteinExistence type="predicted"/>
<evidence type="ECO:0000313" key="2">
    <source>
        <dbReference type="Proteomes" id="UP000595140"/>
    </source>
</evidence>
<keyword evidence="2" id="KW-1185">Reference proteome</keyword>
<protein>
    <submittedName>
        <fullName evidence="1">Uncharacterized protein</fullName>
    </submittedName>
</protein>
<reference evidence="1 2" key="1">
    <citation type="submission" date="2018-04" db="EMBL/GenBank/DDBJ databases">
        <authorList>
            <person name="Vogel A."/>
        </authorList>
    </citation>
    <scope>NUCLEOTIDE SEQUENCE [LARGE SCALE GENOMIC DNA]</scope>
</reference>
<dbReference type="Proteomes" id="UP000595140">
    <property type="component" value="Unassembled WGS sequence"/>
</dbReference>
<gene>
    <name evidence="1" type="ORF">CCAM_LOCUS6635</name>
</gene>
<dbReference type="AlphaFoldDB" id="A0A484KNX5"/>
<accession>A0A484KNX5</accession>
<name>A0A484KNX5_9ASTE</name>
<dbReference type="EMBL" id="OOIL02000448">
    <property type="protein sequence ID" value="VFQ64859.1"/>
    <property type="molecule type" value="Genomic_DNA"/>
</dbReference>
<evidence type="ECO:0000313" key="1">
    <source>
        <dbReference type="EMBL" id="VFQ64859.1"/>
    </source>
</evidence>
<sequence>MTWSVDICQLRWTRAALHFSLAQTPSTSLENSNHLLNVNSTLLLADQLNANCHGPWLHLTKSRLYTLYPELY</sequence>
<organism evidence="1 2">
    <name type="scientific">Cuscuta campestris</name>
    <dbReference type="NCBI Taxonomy" id="132261"/>
    <lineage>
        <taxon>Eukaryota</taxon>
        <taxon>Viridiplantae</taxon>
        <taxon>Streptophyta</taxon>
        <taxon>Embryophyta</taxon>
        <taxon>Tracheophyta</taxon>
        <taxon>Spermatophyta</taxon>
        <taxon>Magnoliopsida</taxon>
        <taxon>eudicotyledons</taxon>
        <taxon>Gunneridae</taxon>
        <taxon>Pentapetalae</taxon>
        <taxon>asterids</taxon>
        <taxon>lamiids</taxon>
        <taxon>Solanales</taxon>
        <taxon>Convolvulaceae</taxon>
        <taxon>Cuscuteae</taxon>
        <taxon>Cuscuta</taxon>
        <taxon>Cuscuta subgen. Grammica</taxon>
        <taxon>Cuscuta sect. Cleistogrammica</taxon>
    </lineage>
</organism>